<dbReference type="AlphaFoldDB" id="A0A2R5GAW1"/>
<feature type="domain" description="EF-hand" evidence="1">
    <location>
        <begin position="113"/>
        <end position="148"/>
    </location>
</feature>
<accession>A0A2R5GAW1</accession>
<evidence type="ECO:0000259" key="1">
    <source>
        <dbReference type="PROSITE" id="PS50222"/>
    </source>
</evidence>
<gene>
    <name evidence="2" type="ORF">FCC1311_014482</name>
</gene>
<reference evidence="2 3" key="1">
    <citation type="submission" date="2017-12" db="EMBL/GenBank/DDBJ databases">
        <title>Sequencing, de novo assembly and annotation of complete genome of a new Thraustochytrid species, strain FCC1311.</title>
        <authorList>
            <person name="Sedici K."/>
            <person name="Godart F."/>
            <person name="Aiese Cigliano R."/>
            <person name="Sanseverino W."/>
            <person name="Barakat M."/>
            <person name="Ortet P."/>
            <person name="Marechal E."/>
            <person name="Cagnac O."/>
            <person name="Amato A."/>
        </authorList>
    </citation>
    <scope>NUCLEOTIDE SEQUENCE [LARGE SCALE GENOMIC DNA]</scope>
</reference>
<keyword evidence="3" id="KW-1185">Reference proteome</keyword>
<sequence>MEDPLAFAKVLARTSPLSLDDVEDLRAAFDCFLHASQSRANGFVTAKQVARILRKFGFPGVELTENGGIVVQDPSKPKLLLNEQEFLLTAARLAKYETRELLDGELDMPEEKVAQLRAARLFRSMDPNGTGEVPCEVLKIALMNLGCAPPELDAVGDLTDLWSDLDRYFDEPDDAPRYMTFDEFLDVAIQLILPTIPARAVTYSTTTGASGG</sequence>
<dbReference type="SUPFAM" id="SSF47473">
    <property type="entry name" value="EF-hand"/>
    <property type="match status" value="1"/>
</dbReference>
<proteinExistence type="predicted"/>
<dbReference type="GO" id="GO:0005509">
    <property type="term" value="F:calcium ion binding"/>
    <property type="evidence" value="ECO:0007669"/>
    <property type="project" value="InterPro"/>
</dbReference>
<name>A0A2R5GAW1_9STRA</name>
<dbReference type="InterPro" id="IPR002048">
    <property type="entry name" value="EF_hand_dom"/>
</dbReference>
<comment type="caution">
    <text evidence="2">The sequence shown here is derived from an EMBL/GenBank/DDBJ whole genome shotgun (WGS) entry which is preliminary data.</text>
</comment>
<evidence type="ECO:0000313" key="3">
    <source>
        <dbReference type="Proteomes" id="UP000241890"/>
    </source>
</evidence>
<protein>
    <submittedName>
        <fullName evidence="2">Troponin C, slow skeletal and cardiac muscles</fullName>
    </submittedName>
</protein>
<organism evidence="2 3">
    <name type="scientific">Hondaea fermentalgiana</name>
    <dbReference type="NCBI Taxonomy" id="2315210"/>
    <lineage>
        <taxon>Eukaryota</taxon>
        <taxon>Sar</taxon>
        <taxon>Stramenopiles</taxon>
        <taxon>Bigyra</taxon>
        <taxon>Labyrinthulomycetes</taxon>
        <taxon>Thraustochytrida</taxon>
        <taxon>Thraustochytriidae</taxon>
        <taxon>Hondaea</taxon>
    </lineage>
</organism>
<dbReference type="Proteomes" id="UP000241890">
    <property type="component" value="Unassembled WGS sequence"/>
</dbReference>
<dbReference type="InParanoid" id="A0A2R5GAW1"/>
<evidence type="ECO:0000313" key="2">
    <source>
        <dbReference type="EMBL" id="GBG25231.1"/>
    </source>
</evidence>
<dbReference type="InterPro" id="IPR011992">
    <property type="entry name" value="EF-hand-dom_pair"/>
</dbReference>
<dbReference type="Gene3D" id="1.10.238.10">
    <property type="entry name" value="EF-hand"/>
    <property type="match status" value="1"/>
</dbReference>
<dbReference type="EMBL" id="BEYU01000012">
    <property type="protein sequence ID" value="GBG25231.1"/>
    <property type="molecule type" value="Genomic_DNA"/>
</dbReference>
<dbReference type="PROSITE" id="PS50222">
    <property type="entry name" value="EF_HAND_2"/>
    <property type="match status" value="1"/>
</dbReference>